<gene>
    <name evidence="11" type="ORF">EMCG_01470</name>
</gene>
<evidence type="ECO:0000256" key="4">
    <source>
        <dbReference type="ARBA" id="ARBA00022729"/>
    </source>
</evidence>
<dbReference type="GO" id="GO:0009277">
    <property type="term" value="C:fungal-type cell wall"/>
    <property type="evidence" value="ECO:0007669"/>
    <property type="project" value="TreeGrafter"/>
</dbReference>
<comment type="caution">
    <text evidence="11">The sequence shown here is derived from an EMBL/GenBank/DDBJ whole genome shotgun (WGS) entry which is preliminary data.</text>
</comment>
<evidence type="ECO:0000313" key="12">
    <source>
        <dbReference type="Proteomes" id="UP000034164"/>
    </source>
</evidence>
<comment type="catalytic activity">
    <reaction evidence="1">
        <text>Hydrolysis of (1-&gt;3)-beta-D-glucosidic linkages in (1-&gt;3)-beta-D-glucans.</text>
        <dbReference type="EC" id="3.2.1.39"/>
    </reaction>
</comment>
<dbReference type="VEuPathDB" id="FungiDB:EMCG_01470"/>
<dbReference type="Proteomes" id="UP000034164">
    <property type="component" value="Unassembled WGS sequence"/>
</dbReference>
<dbReference type="InterPro" id="IPR018805">
    <property type="entry name" value="YJL171C/Tos1_C"/>
</dbReference>
<feature type="signal peptide" evidence="8">
    <location>
        <begin position="1"/>
        <end position="16"/>
    </location>
</feature>
<evidence type="ECO:0000256" key="8">
    <source>
        <dbReference type="SAM" id="SignalP"/>
    </source>
</evidence>
<evidence type="ECO:0000256" key="3">
    <source>
        <dbReference type="ARBA" id="ARBA00012780"/>
    </source>
</evidence>
<dbReference type="EMBL" id="LCZI01000843">
    <property type="protein sequence ID" value="KKZ64217.1"/>
    <property type="molecule type" value="Genomic_DNA"/>
</dbReference>
<name>A0A0G2I0T9_9EURO</name>
<proteinExistence type="inferred from homology"/>
<dbReference type="PANTHER" id="PTHR31737:SF2">
    <property type="entry name" value="PROTEIN TOS1"/>
    <property type="match status" value="1"/>
</dbReference>
<dbReference type="GO" id="GO:0042973">
    <property type="term" value="F:glucan endo-1,3-beta-D-glucosidase activity"/>
    <property type="evidence" value="ECO:0007669"/>
    <property type="project" value="UniProtKB-EC"/>
</dbReference>
<comment type="similarity">
    <text evidence="2">Belongs to the PGA52 family.</text>
</comment>
<dbReference type="PANTHER" id="PTHR31737">
    <property type="entry name" value="PROTEIN TOS1"/>
    <property type="match status" value="1"/>
</dbReference>
<dbReference type="InterPro" id="IPR018807">
    <property type="entry name" value="YJL171C/Tos1_N"/>
</dbReference>
<evidence type="ECO:0000259" key="9">
    <source>
        <dbReference type="Pfam" id="PF10287"/>
    </source>
</evidence>
<evidence type="ECO:0000256" key="2">
    <source>
        <dbReference type="ARBA" id="ARBA00006055"/>
    </source>
</evidence>
<evidence type="ECO:0000256" key="1">
    <source>
        <dbReference type="ARBA" id="ARBA00000382"/>
    </source>
</evidence>
<dbReference type="EC" id="3.2.1.39" evidence="3"/>
<evidence type="ECO:0000259" key="10">
    <source>
        <dbReference type="Pfam" id="PF10290"/>
    </source>
</evidence>
<dbReference type="Pfam" id="PF10287">
    <property type="entry name" value="YJL171C_Tos1_C"/>
    <property type="match status" value="1"/>
</dbReference>
<feature type="chain" id="PRO_5002545724" description="glucan endo-1,3-beta-D-glucosidase" evidence="8">
    <location>
        <begin position="17"/>
        <end position="361"/>
    </location>
</feature>
<reference evidence="12" key="1">
    <citation type="journal article" date="2015" name="PLoS Genet.">
        <title>The dynamic genome and transcriptome of the human fungal pathogen Blastomyces and close relative Emmonsia.</title>
        <authorList>
            <person name="Munoz J.F."/>
            <person name="Gauthier G.M."/>
            <person name="Desjardins C.A."/>
            <person name="Gallo J.E."/>
            <person name="Holder J."/>
            <person name="Sullivan T.D."/>
            <person name="Marty A.J."/>
            <person name="Carmen J.C."/>
            <person name="Chen Z."/>
            <person name="Ding L."/>
            <person name="Gujja S."/>
            <person name="Magrini V."/>
            <person name="Misas E."/>
            <person name="Mitreva M."/>
            <person name="Priest M."/>
            <person name="Saif S."/>
            <person name="Whiston E.A."/>
            <person name="Young S."/>
            <person name="Zeng Q."/>
            <person name="Goldman W.E."/>
            <person name="Mardis E.R."/>
            <person name="Taylor J.W."/>
            <person name="McEwen J.G."/>
            <person name="Clay O.K."/>
            <person name="Klein B.S."/>
            <person name="Cuomo C.A."/>
        </authorList>
    </citation>
    <scope>NUCLEOTIDE SEQUENCE [LARGE SCALE GENOMIC DNA]</scope>
    <source>
        <strain evidence="12">UAMH 3008</strain>
    </source>
</reference>
<organism evidence="11 12">
    <name type="scientific">[Emmonsia] crescens</name>
    <dbReference type="NCBI Taxonomy" id="73230"/>
    <lineage>
        <taxon>Eukaryota</taxon>
        <taxon>Fungi</taxon>
        <taxon>Dikarya</taxon>
        <taxon>Ascomycota</taxon>
        <taxon>Pezizomycotina</taxon>
        <taxon>Eurotiomycetes</taxon>
        <taxon>Eurotiomycetidae</taxon>
        <taxon>Onygenales</taxon>
        <taxon>Ajellomycetaceae</taxon>
        <taxon>Emergomyces</taxon>
    </lineage>
</organism>
<dbReference type="GO" id="GO:0071555">
    <property type="term" value="P:cell wall organization"/>
    <property type="evidence" value="ECO:0007669"/>
    <property type="project" value="UniProtKB-KW"/>
</dbReference>
<dbReference type="OrthoDB" id="118256at2759"/>
<dbReference type="Pfam" id="PF10290">
    <property type="entry name" value="YJL171C_Tos1_N"/>
    <property type="match status" value="1"/>
</dbReference>
<keyword evidence="4 8" id="KW-0732">Signal</keyword>
<keyword evidence="5" id="KW-0378">Hydrolase</keyword>
<evidence type="ECO:0000313" key="11">
    <source>
        <dbReference type="EMBL" id="KKZ64217.1"/>
    </source>
</evidence>
<feature type="domain" description="Cell wall protein YJL171C/Tos1 C-terminal" evidence="9">
    <location>
        <begin position="125"/>
        <end position="346"/>
    </location>
</feature>
<feature type="domain" description="Cell wall protein YJL171C/Tos1 N-terminal" evidence="10">
    <location>
        <begin position="36"/>
        <end position="79"/>
    </location>
</feature>
<evidence type="ECO:0000256" key="7">
    <source>
        <dbReference type="ARBA" id="ARBA00023316"/>
    </source>
</evidence>
<evidence type="ECO:0000256" key="5">
    <source>
        <dbReference type="ARBA" id="ARBA00022801"/>
    </source>
</evidence>
<keyword evidence="6" id="KW-0326">Glycosidase</keyword>
<evidence type="ECO:0000256" key="6">
    <source>
        <dbReference type="ARBA" id="ARBA00023295"/>
    </source>
</evidence>
<protein>
    <recommendedName>
        <fullName evidence="3">glucan endo-1,3-beta-D-glucosidase</fullName>
        <ecNumber evidence="3">3.2.1.39</ecNumber>
    </recommendedName>
</protein>
<sequence>MYYLLTVGIFISAVSAQACDGTAQNIRGSWYCSAVDSIIYANFDFSGSYNEITHMKNGSCSSHPKIYSGSLAPLNKEVCILEVVLNEARRGKKNNVSWHFRGPLHLKQFAAYALSFDKYQNNNEKWNRLAYYNAVMMKADGLTFLNHHGGDESGVFDYELGNSLSYASKDGHRGAKNSQVLADRMIPDNKEIIIMSNKKCRGSDCGVVRKGTIAYHGFSGKSKIFLMELSMPLTGKRGWNEDMPAAWILNADIPRTLQYGKAECSCWASGCGELDVLEILDAGNVRAKSSLHSSISGSDSNYFHRPVNKSIKVAIVFNTLTSSVHIKILNDSVVFKLSLLKADVNNLLSEGAFSSIFTLPS</sequence>
<keyword evidence="7" id="KW-0961">Cell wall biogenesis/degradation</keyword>
<accession>A0A0G2I0T9</accession>
<dbReference type="AlphaFoldDB" id="A0A0G2I0T9"/>